<accession>A0A841Q6S6</accession>
<feature type="transmembrane region" description="Helical" evidence="1">
    <location>
        <begin position="37"/>
        <end position="55"/>
    </location>
</feature>
<keyword evidence="1" id="KW-0812">Transmembrane</keyword>
<dbReference type="Proteomes" id="UP000581688">
    <property type="component" value="Unassembled WGS sequence"/>
</dbReference>
<evidence type="ECO:0000313" key="2">
    <source>
        <dbReference type="EMBL" id="MBB6454027.1"/>
    </source>
</evidence>
<gene>
    <name evidence="2" type="ORF">HNQ94_002478</name>
</gene>
<keyword evidence="3" id="KW-1185">Reference proteome</keyword>
<protein>
    <submittedName>
        <fullName evidence="2">Uncharacterized protein</fullName>
    </submittedName>
</protein>
<evidence type="ECO:0000313" key="3">
    <source>
        <dbReference type="Proteomes" id="UP000581688"/>
    </source>
</evidence>
<feature type="transmembrane region" description="Helical" evidence="1">
    <location>
        <begin position="7"/>
        <end position="31"/>
    </location>
</feature>
<keyword evidence="1" id="KW-1133">Transmembrane helix</keyword>
<sequence length="69" mass="7823">MKRSYVGVIGLLIILGLNIVFTQLLVHQFFYENYEAVLLYMGINILLFPVAIFIYKKEKNKGGAGKNGK</sequence>
<organism evidence="2 3">
    <name type="scientific">Salirhabdus euzebyi</name>
    <dbReference type="NCBI Taxonomy" id="394506"/>
    <lineage>
        <taxon>Bacteria</taxon>
        <taxon>Bacillati</taxon>
        <taxon>Bacillota</taxon>
        <taxon>Bacilli</taxon>
        <taxon>Bacillales</taxon>
        <taxon>Bacillaceae</taxon>
        <taxon>Salirhabdus</taxon>
    </lineage>
</organism>
<reference evidence="2 3" key="1">
    <citation type="submission" date="2020-08" db="EMBL/GenBank/DDBJ databases">
        <title>Genomic Encyclopedia of Type Strains, Phase IV (KMG-IV): sequencing the most valuable type-strain genomes for metagenomic binning, comparative biology and taxonomic classification.</title>
        <authorList>
            <person name="Goeker M."/>
        </authorList>
    </citation>
    <scope>NUCLEOTIDE SEQUENCE [LARGE SCALE GENOMIC DNA]</scope>
    <source>
        <strain evidence="2 3">DSM 19612</strain>
    </source>
</reference>
<comment type="caution">
    <text evidence="2">The sequence shown here is derived from an EMBL/GenBank/DDBJ whole genome shotgun (WGS) entry which is preliminary data.</text>
</comment>
<dbReference type="RefSeq" id="WP_174496865.1">
    <property type="nucleotide sequence ID" value="NZ_CADDWK010000009.1"/>
</dbReference>
<dbReference type="AlphaFoldDB" id="A0A841Q6S6"/>
<dbReference type="EMBL" id="JACHGH010000007">
    <property type="protein sequence ID" value="MBB6454027.1"/>
    <property type="molecule type" value="Genomic_DNA"/>
</dbReference>
<name>A0A841Q6S6_9BACI</name>
<evidence type="ECO:0000256" key="1">
    <source>
        <dbReference type="SAM" id="Phobius"/>
    </source>
</evidence>
<keyword evidence="1" id="KW-0472">Membrane</keyword>
<proteinExistence type="predicted"/>